<dbReference type="Proteomes" id="UP000289738">
    <property type="component" value="Chromosome B09"/>
</dbReference>
<gene>
    <name evidence="1" type="ORF">Ahy_B09g094518</name>
</gene>
<evidence type="ECO:0000313" key="1">
    <source>
        <dbReference type="EMBL" id="RYQ87032.1"/>
    </source>
</evidence>
<protein>
    <submittedName>
        <fullName evidence="1">Uncharacterized protein</fullName>
    </submittedName>
</protein>
<reference evidence="1 2" key="1">
    <citation type="submission" date="2019-01" db="EMBL/GenBank/DDBJ databases">
        <title>Sequencing of cultivated peanut Arachis hypogaea provides insights into genome evolution and oil improvement.</title>
        <authorList>
            <person name="Chen X."/>
        </authorList>
    </citation>
    <scope>NUCLEOTIDE SEQUENCE [LARGE SCALE GENOMIC DNA]</scope>
    <source>
        <strain evidence="2">cv. Fuhuasheng</strain>
        <tissue evidence="1">Leaves</tissue>
    </source>
</reference>
<dbReference type="EMBL" id="SDMP01000019">
    <property type="protein sequence ID" value="RYQ87032.1"/>
    <property type="molecule type" value="Genomic_DNA"/>
</dbReference>
<organism evidence="1 2">
    <name type="scientific">Arachis hypogaea</name>
    <name type="common">Peanut</name>
    <dbReference type="NCBI Taxonomy" id="3818"/>
    <lineage>
        <taxon>Eukaryota</taxon>
        <taxon>Viridiplantae</taxon>
        <taxon>Streptophyta</taxon>
        <taxon>Embryophyta</taxon>
        <taxon>Tracheophyta</taxon>
        <taxon>Spermatophyta</taxon>
        <taxon>Magnoliopsida</taxon>
        <taxon>eudicotyledons</taxon>
        <taxon>Gunneridae</taxon>
        <taxon>Pentapetalae</taxon>
        <taxon>rosids</taxon>
        <taxon>fabids</taxon>
        <taxon>Fabales</taxon>
        <taxon>Fabaceae</taxon>
        <taxon>Papilionoideae</taxon>
        <taxon>50 kb inversion clade</taxon>
        <taxon>dalbergioids sensu lato</taxon>
        <taxon>Dalbergieae</taxon>
        <taxon>Pterocarpus clade</taxon>
        <taxon>Arachis</taxon>
    </lineage>
</organism>
<sequence length="118" mass="13204">MKIRLCLEKDLKIGDRREQLIDDNNNINNNCVVRTQHKTTLLLLLLSCNIARSILLLLTHRTQTPSGSGSGLSDPILCFNRCCSGAAGCFSFSFSFYDSVLLFALNKSSLFRCSKREV</sequence>
<keyword evidence="2" id="KW-1185">Reference proteome</keyword>
<proteinExistence type="predicted"/>
<name>A0A444XBJ4_ARAHY</name>
<evidence type="ECO:0000313" key="2">
    <source>
        <dbReference type="Proteomes" id="UP000289738"/>
    </source>
</evidence>
<comment type="caution">
    <text evidence="1">The sequence shown here is derived from an EMBL/GenBank/DDBJ whole genome shotgun (WGS) entry which is preliminary data.</text>
</comment>
<dbReference type="AlphaFoldDB" id="A0A444XBJ4"/>
<accession>A0A444XBJ4</accession>